<protein>
    <submittedName>
        <fullName evidence="2">Uncharacterized protein</fullName>
    </submittedName>
</protein>
<proteinExistence type="predicted"/>
<keyword evidence="1" id="KW-0732">Signal</keyword>
<reference evidence="2" key="1">
    <citation type="submission" date="2022-01" db="EMBL/GenBank/DDBJ databases">
        <title>Genome Sequence Resource for Two Populations of Ditylenchus destructor, the Migratory Endoparasitic Phytonematode.</title>
        <authorList>
            <person name="Zhang H."/>
            <person name="Lin R."/>
            <person name="Xie B."/>
        </authorList>
    </citation>
    <scope>NUCLEOTIDE SEQUENCE</scope>
    <source>
        <strain evidence="2">BazhouSP</strain>
    </source>
</reference>
<accession>A0AAD4RCX1</accession>
<feature type="chain" id="PRO_5042271383" evidence="1">
    <location>
        <begin position="34"/>
        <end position="168"/>
    </location>
</feature>
<evidence type="ECO:0000313" key="3">
    <source>
        <dbReference type="Proteomes" id="UP001201812"/>
    </source>
</evidence>
<name>A0AAD4RCX1_9BILA</name>
<sequence length="168" mass="19261">MHPTFLYRPTVSALTTSSLILCMITILLPQGQCVQAEVADLADEDIPIPAEPAYTPQKSEQPSKFSTAELSRADMYKLLYTALLRDKERAQWQPSRLRPIAPLQSRTPLSALRHSTDSSWRMKLAEMPIYEQRRSMKERRAPAPLDHFSEQWGGMMKTMDNLRKPRFG</sequence>
<feature type="signal peptide" evidence="1">
    <location>
        <begin position="1"/>
        <end position="33"/>
    </location>
</feature>
<evidence type="ECO:0000313" key="2">
    <source>
        <dbReference type="EMBL" id="KAI1728242.1"/>
    </source>
</evidence>
<keyword evidence="3" id="KW-1185">Reference proteome</keyword>
<comment type="caution">
    <text evidence="2">The sequence shown here is derived from an EMBL/GenBank/DDBJ whole genome shotgun (WGS) entry which is preliminary data.</text>
</comment>
<dbReference type="EMBL" id="JAKKPZ010000001">
    <property type="protein sequence ID" value="KAI1728242.1"/>
    <property type="molecule type" value="Genomic_DNA"/>
</dbReference>
<organism evidence="2 3">
    <name type="scientific">Ditylenchus destructor</name>
    <dbReference type="NCBI Taxonomy" id="166010"/>
    <lineage>
        <taxon>Eukaryota</taxon>
        <taxon>Metazoa</taxon>
        <taxon>Ecdysozoa</taxon>
        <taxon>Nematoda</taxon>
        <taxon>Chromadorea</taxon>
        <taxon>Rhabditida</taxon>
        <taxon>Tylenchina</taxon>
        <taxon>Tylenchomorpha</taxon>
        <taxon>Sphaerularioidea</taxon>
        <taxon>Anguinidae</taxon>
        <taxon>Anguininae</taxon>
        <taxon>Ditylenchus</taxon>
    </lineage>
</organism>
<dbReference type="AlphaFoldDB" id="A0AAD4RCX1"/>
<dbReference type="Proteomes" id="UP001201812">
    <property type="component" value="Unassembled WGS sequence"/>
</dbReference>
<evidence type="ECO:0000256" key="1">
    <source>
        <dbReference type="SAM" id="SignalP"/>
    </source>
</evidence>
<gene>
    <name evidence="2" type="ORF">DdX_00407</name>
</gene>